<evidence type="ECO:0000256" key="3">
    <source>
        <dbReference type="ARBA" id="ARBA00022692"/>
    </source>
</evidence>
<feature type="transmembrane region" description="Helical" evidence="7">
    <location>
        <begin position="38"/>
        <end position="58"/>
    </location>
</feature>
<keyword evidence="4 7" id="KW-1133">Transmembrane helix</keyword>
<keyword evidence="2 6" id="KW-0813">Transport</keyword>
<evidence type="ECO:0000256" key="2">
    <source>
        <dbReference type="ARBA" id="ARBA00022448"/>
    </source>
</evidence>
<dbReference type="InterPro" id="IPR047218">
    <property type="entry name" value="YocR/YhdH-like"/>
</dbReference>
<keyword evidence="5 7" id="KW-0472">Membrane</keyword>
<feature type="transmembrane region" description="Helical" evidence="7">
    <location>
        <begin position="430"/>
        <end position="451"/>
    </location>
</feature>
<proteinExistence type="inferred from homology"/>
<keyword evidence="9" id="KW-1185">Reference proteome</keyword>
<protein>
    <recommendedName>
        <fullName evidence="6">Transporter</fullName>
    </recommendedName>
</protein>
<dbReference type="PANTHER" id="PTHR42948">
    <property type="entry name" value="TRANSPORTER"/>
    <property type="match status" value="1"/>
</dbReference>
<feature type="transmembrane region" description="Helical" evidence="7">
    <location>
        <begin position="391"/>
        <end position="409"/>
    </location>
</feature>
<feature type="transmembrane region" description="Helical" evidence="7">
    <location>
        <begin position="143"/>
        <end position="163"/>
    </location>
</feature>
<gene>
    <name evidence="8" type="ORF">OCV51_02275</name>
</gene>
<evidence type="ECO:0000256" key="6">
    <source>
        <dbReference type="RuleBase" id="RU003732"/>
    </source>
</evidence>
<evidence type="ECO:0000313" key="8">
    <source>
        <dbReference type="EMBL" id="MCU6746493.1"/>
    </source>
</evidence>
<evidence type="ECO:0000256" key="4">
    <source>
        <dbReference type="ARBA" id="ARBA00022989"/>
    </source>
</evidence>
<feature type="transmembrane region" description="Helical" evidence="7">
    <location>
        <begin position="219"/>
        <end position="243"/>
    </location>
</feature>
<comment type="subcellular location">
    <subcellularLocation>
        <location evidence="1">Membrane</location>
        <topology evidence="1">Multi-pass membrane protein</topology>
    </subcellularLocation>
</comment>
<dbReference type="PANTHER" id="PTHR42948:SF1">
    <property type="entry name" value="TRANSPORTER"/>
    <property type="match status" value="1"/>
</dbReference>
<dbReference type="PROSITE" id="PS00610">
    <property type="entry name" value="NA_NEUROTRAN_SYMP_1"/>
    <property type="match status" value="1"/>
</dbReference>
<dbReference type="NCBIfam" id="NF037979">
    <property type="entry name" value="Na_transp"/>
    <property type="match status" value="1"/>
</dbReference>
<name>A0ABT2T8A3_9FIRM</name>
<sequence length="455" mass="49764">MKREKFGSRLGFILISAGCAIGLGNVWRFPYITGQYGGAAFVLIYLFFLLILGLPIMVMEFSVGRAGQSSIALAFDKLEPEGTKWHWYKYFGMAGNYLLMMFYTTIGGWMIIYLLKMASGQFAGLDAKQIEQSFGELTANPGIMAVFMVLVVALCFGICCLGLQKGVEKITKVMMLLLLALMIVLAVRSITLEGAYAGLTFYLFPDFGKVKEAGIMEVVFAAMGQSFFTLSLGIGAIAIFGSYIDRSRRLTGEAVCVTILDTCVALIAGLIIFPACFAFDVNPGSGPSLIFITLPNIFNSMSGGRIWGSIFFLCMFFAAASTIIAVFENIISFAMDLIGCGRRKAVIWNMAAIIVLSIPCVLGFNVLSGLAPMGSGTTVLDFEDFLVSNNLLPLGSLVYVLFCTSRYGWGWKNFCAEADSGTGLKFPKWSRIYVTFILPLVVLFIFVQGYWSLLH</sequence>
<dbReference type="CDD" id="cd10336">
    <property type="entry name" value="SLC6sbd_Tyt1-Like"/>
    <property type="match status" value="1"/>
</dbReference>
<comment type="caution">
    <text evidence="8">The sequence shown here is derived from an EMBL/GenBank/DDBJ whole genome shotgun (WGS) entry which is preliminary data.</text>
</comment>
<dbReference type="InterPro" id="IPR037272">
    <property type="entry name" value="SNS_sf"/>
</dbReference>
<dbReference type="Pfam" id="PF00209">
    <property type="entry name" value="SNF"/>
    <property type="match status" value="2"/>
</dbReference>
<evidence type="ECO:0000256" key="1">
    <source>
        <dbReference type="ARBA" id="ARBA00004141"/>
    </source>
</evidence>
<reference evidence="8 9" key="1">
    <citation type="journal article" date="2021" name="ISME Commun">
        <title>Automated analysis of genomic sequences facilitates high-throughput and comprehensive description of bacteria.</title>
        <authorList>
            <person name="Hitch T.C.A."/>
        </authorList>
    </citation>
    <scope>NUCLEOTIDE SEQUENCE [LARGE SCALE GENOMIC DNA]</scope>
    <source>
        <strain evidence="8 9">H2_18</strain>
    </source>
</reference>
<dbReference type="RefSeq" id="WP_267303988.1">
    <property type="nucleotide sequence ID" value="NZ_JAOQJX010000002.1"/>
</dbReference>
<dbReference type="PRINTS" id="PR00176">
    <property type="entry name" value="NANEUSMPORT"/>
</dbReference>
<organism evidence="8 9">
    <name type="scientific">Faecalicatena acetigenes</name>
    <dbReference type="NCBI Taxonomy" id="2981790"/>
    <lineage>
        <taxon>Bacteria</taxon>
        <taxon>Bacillati</taxon>
        <taxon>Bacillota</taxon>
        <taxon>Clostridia</taxon>
        <taxon>Lachnospirales</taxon>
        <taxon>Lachnospiraceae</taxon>
        <taxon>Faecalicatena</taxon>
    </lineage>
</organism>
<keyword evidence="6" id="KW-0769">Symport</keyword>
<evidence type="ECO:0000256" key="7">
    <source>
        <dbReference type="SAM" id="Phobius"/>
    </source>
</evidence>
<evidence type="ECO:0000313" key="9">
    <source>
        <dbReference type="Proteomes" id="UP001652394"/>
    </source>
</evidence>
<keyword evidence="3 6" id="KW-0812">Transmembrane</keyword>
<dbReference type="Proteomes" id="UP001652394">
    <property type="component" value="Unassembled WGS sequence"/>
</dbReference>
<dbReference type="EMBL" id="JAOQJX010000002">
    <property type="protein sequence ID" value="MCU6746493.1"/>
    <property type="molecule type" value="Genomic_DNA"/>
</dbReference>
<comment type="similarity">
    <text evidence="6">Belongs to the sodium:neurotransmitter symporter (SNF) (TC 2.A.22) family.</text>
</comment>
<feature type="transmembrane region" description="Helical" evidence="7">
    <location>
        <begin position="175"/>
        <end position="199"/>
    </location>
</feature>
<accession>A0ABT2T8A3</accession>
<feature type="transmembrane region" description="Helical" evidence="7">
    <location>
        <begin position="306"/>
        <end position="327"/>
    </location>
</feature>
<feature type="transmembrane region" description="Helical" evidence="7">
    <location>
        <begin position="255"/>
        <end position="279"/>
    </location>
</feature>
<dbReference type="PROSITE" id="PS50267">
    <property type="entry name" value="NA_NEUROTRAN_SYMP_3"/>
    <property type="match status" value="1"/>
</dbReference>
<feature type="transmembrane region" description="Helical" evidence="7">
    <location>
        <begin position="94"/>
        <end position="115"/>
    </location>
</feature>
<dbReference type="InterPro" id="IPR000175">
    <property type="entry name" value="Na/ntran_symport"/>
</dbReference>
<evidence type="ECO:0000256" key="5">
    <source>
        <dbReference type="ARBA" id="ARBA00023136"/>
    </source>
</evidence>
<dbReference type="SUPFAM" id="SSF161070">
    <property type="entry name" value="SNF-like"/>
    <property type="match status" value="1"/>
</dbReference>
<feature type="transmembrane region" description="Helical" evidence="7">
    <location>
        <begin position="347"/>
        <end position="371"/>
    </location>
</feature>